<keyword evidence="3" id="KW-1185">Reference proteome</keyword>
<dbReference type="AlphaFoldDB" id="A0A158EBK0"/>
<comment type="caution">
    <text evidence="2">The sequence shown here is derived from an EMBL/GenBank/DDBJ whole genome shotgun (WGS) entry which is preliminary data.</text>
</comment>
<organism evidence="2 3">
    <name type="scientific">Caballeronia calidae</name>
    <dbReference type="NCBI Taxonomy" id="1777139"/>
    <lineage>
        <taxon>Bacteria</taxon>
        <taxon>Pseudomonadati</taxon>
        <taxon>Pseudomonadota</taxon>
        <taxon>Betaproteobacteria</taxon>
        <taxon>Burkholderiales</taxon>
        <taxon>Burkholderiaceae</taxon>
        <taxon>Caballeronia</taxon>
    </lineage>
</organism>
<dbReference type="InterPro" id="IPR035919">
    <property type="entry name" value="EAL_sf"/>
</dbReference>
<name>A0A158EBK0_9BURK</name>
<gene>
    <name evidence="2" type="ORF">AWB78_06875</name>
</gene>
<dbReference type="Proteomes" id="UP000071859">
    <property type="component" value="Unassembled WGS sequence"/>
</dbReference>
<dbReference type="CDD" id="cd01948">
    <property type="entry name" value="EAL"/>
    <property type="match status" value="1"/>
</dbReference>
<dbReference type="Pfam" id="PF00563">
    <property type="entry name" value="EAL"/>
    <property type="match status" value="1"/>
</dbReference>
<dbReference type="PROSITE" id="PS50883">
    <property type="entry name" value="EAL"/>
    <property type="match status" value="1"/>
</dbReference>
<dbReference type="Gene3D" id="3.20.20.450">
    <property type="entry name" value="EAL domain"/>
    <property type="match status" value="1"/>
</dbReference>
<accession>A0A158EBK0</accession>
<evidence type="ECO:0000313" key="3">
    <source>
        <dbReference type="Proteomes" id="UP000071859"/>
    </source>
</evidence>
<dbReference type="SUPFAM" id="SSF141868">
    <property type="entry name" value="EAL domain-like"/>
    <property type="match status" value="1"/>
</dbReference>
<evidence type="ECO:0000259" key="1">
    <source>
        <dbReference type="PROSITE" id="PS50883"/>
    </source>
</evidence>
<sequence>MLVSWGTPHRILNEVRALGVTMDGFGTGYSSLSLQSFPFTRVKIDRGFVNGLGRNPKSGAIVRAITELCRTLGLPIIDEGVETEPIPTGWRARADRRLPTFAQSIEGEPKRSR</sequence>
<protein>
    <submittedName>
        <fullName evidence="2">RNase II stability modulator</fullName>
    </submittedName>
</protein>
<dbReference type="PANTHER" id="PTHR33121:SF71">
    <property type="entry name" value="OXYGEN SENSOR PROTEIN DOSP"/>
    <property type="match status" value="1"/>
</dbReference>
<dbReference type="InterPro" id="IPR050706">
    <property type="entry name" value="Cyclic-di-GMP_PDE-like"/>
</dbReference>
<dbReference type="PANTHER" id="PTHR33121">
    <property type="entry name" value="CYCLIC DI-GMP PHOSPHODIESTERASE PDEF"/>
    <property type="match status" value="1"/>
</dbReference>
<dbReference type="GO" id="GO:0071111">
    <property type="term" value="F:cyclic-guanylate-specific phosphodiesterase activity"/>
    <property type="evidence" value="ECO:0007669"/>
    <property type="project" value="InterPro"/>
</dbReference>
<dbReference type="EMBL" id="FCOX02000061">
    <property type="protein sequence ID" value="SAL04262.1"/>
    <property type="molecule type" value="Genomic_DNA"/>
</dbReference>
<reference evidence="2" key="1">
    <citation type="submission" date="2016-01" db="EMBL/GenBank/DDBJ databases">
        <authorList>
            <person name="Peeters C."/>
        </authorList>
    </citation>
    <scope>NUCLEOTIDE SEQUENCE</scope>
    <source>
        <strain evidence="2">LMG 29321</strain>
    </source>
</reference>
<feature type="domain" description="EAL" evidence="1">
    <location>
        <begin position="1"/>
        <end position="113"/>
    </location>
</feature>
<evidence type="ECO:0000313" key="2">
    <source>
        <dbReference type="EMBL" id="SAL04262.1"/>
    </source>
</evidence>
<dbReference type="InterPro" id="IPR001633">
    <property type="entry name" value="EAL_dom"/>
</dbReference>
<proteinExistence type="predicted"/>